<feature type="binding site" evidence="9">
    <location>
        <position position="346"/>
    </location>
    <ligand>
        <name>Mg(2+)</name>
        <dbReference type="ChEBI" id="CHEBI:18420"/>
        <label>2</label>
    </ligand>
</feature>
<evidence type="ECO:0000313" key="12">
    <source>
        <dbReference type="Proteomes" id="UP000680642"/>
    </source>
</evidence>
<keyword evidence="3" id="KW-0808">Transferase</keyword>
<dbReference type="GO" id="GO:0046872">
    <property type="term" value="F:metal ion binding"/>
    <property type="evidence" value="ECO:0007669"/>
    <property type="project" value="UniProtKB-KW"/>
</dbReference>
<dbReference type="InterPro" id="IPR007096">
    <property type="entry name" value="RNA-dir_Rpol_cat_phage"/>
</dbReference>
<sequence>MKPDFLCNVIRGLAKALGSNTSVDPSARVGITAIPCGTDFSDFRRDYLLYNITRKLGRPGNAKHTRRAAWAAFQETERLNRIRNTNITAGVGLKGNNELILRLIRARGEISRILGKFSIDDVLRNSHFTNGASTSRTRASACVELKTIPTWDRLNCTRKAYPYFQLYTERHCLAYREAEEIGLIRGVNFHEYARWDSVPKDSDIDRSIIIGNDINVLLQRGCGIHIRDRLKKYGIDLTDQTRNQELARMASITGELVTHDAVDSSNRIVTECVRLLLPEEWFDYMSAISERWVLGPDGTRHRLELFSSMGNGFTFELQSLIYFGLAVACSELPLAQAVEKIGVFGDDVVIPNSSYDRFLECITFFGMEANMKKTFRTGPFRESCGAHWFNGRCVAPFFVRDPFTKDDPRPILKFVNELKAWYYGADCDEGNPAVDALITTCIQYIGKQYRNVVPSYMGLTSGLHFNHPLAKPIRKRMRQSQLRLRFKCIVEASSRRVLRSDCDLPWYLYVLWSGNLLDGRRHLVVPAGWELESCSHPVGRIDMHGLPWAKVHGCPGRF</sequence>
<gene>
    <name evidence="11" type="primary">SRR7976299_7_3</name>
</gene>
<keyword evidence="4" id="KW-0548">Nucleotidyltransferase</keyword>
<comment type="catalytic activity">
    <reaction evidence="8">
        <text>RNA(n) + a ribonucleoside 5'-triphosphate = RNA(n+1) + diphosphate</text>
        <dbReference type="Rhea" id="RHEA:21248"/>
        <dbReference type="Rhea" id="RHEA-COMP:14527"/>
        <dbReference type="Rhea" id="RHEA-COMP:17342"/>
        <dbReference type="ChEBI" id="CHEBI:33019"/>
        <dbReference type="ChEBI" id="CHEBI:61557"/>
        <dbReference type="ChEBI" id="CHEBI:140395"/>
        <dbReference type="EC" id="2.7.7.48"/>
    </reaction>
</comment>
<evidence type="ECO:0000256" key="5">
    <source>
        <dbReference type="ARBA" id="ARBA00022741"/>
    </source>
</evidence>
<dbReference type="Proteomes" id="UP000680642">
    <property type="component" value="Segment"/>
</dbReference>
<proteinExistence type="predicted"/>
<evidence type="ECO:0000256" key="4">
    <source>
        <dbReference type="ARBA" id="ARBA00022695"/>
    </source>
</evidence>
<evidence type="ECO:0000256" key="8">
    <source>
        <dbReference type="ARBA" id="ARBA00048744"/>
    </source>
</evidence>
<dbReference type="GO" id="GO:0039694">
    <property type="term" value="P:viral RNA genome replication"/>
    <property type="evidence" value="ECO:0007669"/>
    <property type="project" value="InterPro"/>
</dbReference>
<evidence type="ECO:0000256" key="7">
    <source>
        <dbReference type="ARBA" id="ARBA00030248"/>
    </source>
</evidence>
<feature type="binding site" evidence="9">
    <location>
        <position position="260"/>
    </location>
    <ligand>
        <name>Mg(2+)</name>
        <dbReference type="ChEBI" id="CHEBI:18420"/>
        <label>2</label>
    </ligand>
</feature>
<dbReference type="InterPro" id="IPR005093">
    <property type="entry name" value="RNArep_beta"/>
</dbReference>
<keyword evidence="2 11" id="KW-0696">RNA-directed RNA polymerase</keyword>
<evidence type="ECO:0000256" key="1">
    <source>
        <dbReference type="ARBA" id="ARBA00012494"/>
    </source>
</evidence>
<keyword evidence="9" id="KW-0479">Metal-binding</keyword>
<evidence type="ECO:0000259" key="10">
    <source>
        <dbReference type="PROSITE" id="PS50522"/>
    </source>
</evidence>
<dbReference type="GeneID" id="80398739"/>
<keyword evidence="5" id="KW-0547">Nucleotide-binding</keyword>
<protein>
    <recommendedName>
        <fullName evidence="1">RNA-directed RNA polymerase</fullName>
        <ecNumber evidence="1">2.7.7.48</ecNumber>
    </recommendedName>
    <alternativeName>
        <fullName evidence="7">RNA replicase beta chain</fullName>
    </alternativeName>
</protein>
<keyword evidence="9" id="KW-0460">Magnesium</keyword>
<dbReference type="PROSITE" id="PS50522">
    <property type="entry name" value="RDRP_PHAGE"/>
    <property type="match status" value="1"/>
</dbReference>
<reference evidence="11" key="1">
    <citation type="submission" date="2020-09" db="EMBL/GenBank/DDBJ databases">
        <title>Leviviricetes taxonomy.</title>
        <authorList>
            <person name="Stockdale S.R."/>
            <person name="Callanan J."/>
            <person name="Adriaenssens E.M."/>
            <person name="Kuhn J.H."/>
            <person name="Rumnieks J."/>
            <person name="Shkoporov A."/>
            <person name="Draper L.A."/>
            <person name="Ross P."/>
            <person name="Hill C."/>
        </authorList>
    </citation>
    <scope>NUCLEOTIDE SEQUENCE</scope>
</reference>
<dbReference type="Pfam" id="PF03431">
    <property type="entry name" value="RNA_replicase_B"/>
    <property type="match status" value="1"/>
</dbReference>
<comment type="cofactor">
    <cofactor evidence="9">
        <name>Mg(2+)</name>
        <dbReference type="ChEBI" id="CHEBI:18420"/>
    </cofactor>
    <text evidence="9">Binds 2 Mg(2+) per subunit.</text>
</comment>
<evidence type="ECO:0000256" key="6">
    <source>
        <dbReference type="ARBA" id="ARBA00022953"/>
    </source>
</evidence>
<evidence type="ECO:0000256" key="3">
    <source>
        <dbReference type="ARBA" id="ARBA00022679"/>
    </source>
</evidence>
<dbReference type="GO" id="GO:0003968">
    <property type="term" value="F:RNA-directed RNA polymerase activity"/>
    <property type="evidence" value="ECO:0007669"/>
    <property type="project" value="UniProtKB-KW"/>
</dbReference>
<keyword evidence="12" id="KW-1185">Reference proteome</keyword>
<dbReference type="GO" id="GO:0000166">
    <property type="term" value="F:nucleotide binding"/>
    <property type="evidence" value="ECO:0007669"/>
    <property type="project" value="UniProtKB-KW"/>
</dbReference>
<dbReference type="SUPFAM" id="SSF56672">
    <property type="entry name" value="DNA/RNA polymerases"/>
    <property type="match status" value="1"/>
</dbReference>
<dbReference type="EMBL" id="BK014172">
    <property type="protein sequence ID" value="DAD52670.1"/>
    <property type="molecule type" value="Genomic_RNA"/>
</dbReference>
<dbReference type="EC" id="2.7.7.48" evidence="1"/>
<name>A0A8S5L4N8_9VIRU</name>
<accession>A0A8S5L4N8</accession>
<evidence type="ECO:0000256" key="2">
    <source>
        <dbReference type="ARBA" id="ARBA00022484"/>
    </source>
</evidence>
<organism evidence="11 12">
    <name type="scientific">ssRNA phage SRR7976299_7</name>
    <dbReference type="NCBI Taxonomy" id="2786647"/>
    <lineage>
        <taxon>Viruses</taxon>
        <taxon>Riboviria</taxon>
        <taxon>Orthornavirae</taxon>
        <taxon>Lenarviricota</taxon>
        <taxon>Leviviricetes</taxon>
        <taxon>Norzivirales</taxon>
        <taxon>Fiersviridae</taxon>
        <taxon>Opdykovirus</taxon>
        <taxon>Opdykovirus pelocola</taxon>
    </lineage>
</organism>
<evidence type="ECO:0000313" key="11">
    <source>
        <dbReference type="EMBL" id="DAD52670.1"/>
    </source>
</evidence>
<dbReference type="KEGG" id="vg:80398739"/>
<evidence type="ECO:0000256" key="9">
    <source>
        <dbReference type="PIRSR" id="PIRSR605093-1"/>
    </source>
</evidence>
<dbReference type="RefSeq" id="YP_010769659.1">
    <property type="nucleotide sequence ID" value="NC_074039.1"/>
</dbReference>
<dbReference type="InterPro" id="IPR043502">
    <property type="entry name" value="DNA/RNA_pol_sf"/>
</dbReference>
<feature type="binding site" evidence="9">
    <location>
        <position position="347"/>
    </location>
    <ligand>
        <name>Mg(2+)</name>
        <dbReference type="ChEBI" id="CHEBI:18420"/>
        <label>2</label>
    </ligand>
</feature>
<feature type="domain" description="RdRp catalytic" evidence="10">
    <location>
        <begin position="245"/>
        <end position="378"/>
    </location>
</feature>
<keyword evidence="6" id="KW-0693">Viral RNA replication</keyword>